<evidence type="ECO:0000256" key="1">
    <source>
        <dbReference type="SAM" id="MobiDB-lite"/>
    </source>
</evidence>
<evidence type="ECO:0000313" key="3">
    <source>
        <dbReference type="EMBL" id="GEN59207.1"/>
    </source>
</evidence>
<evidence type="ECO:0000313" key="4">
    <source>
        <dbReference type="Proteomes" id="UP000321635"/>
    </source>
</evidence>
<protein>
    <recommendedName>
        <fullName evidence="5">Glycine-zipper-containing OmpA-like membrane domain-containing protein</fullName>
    </recommendedName>
</protein>
<dbReference type="AlphaFoldDB" id="A0A511X8E0"/>
<dbReference type="Proteomes" id="UP000321635">
    <property type="component" value="Unassembled WGS sequence"/>
</dbReference>
<feature type="chain" id="PRO_5022006375" description="Glycine-zipper-containing OmpA-like membrane domain-containing protein" evidence="2">
    <location>
        <begin position="43"/>
        <end position="209"/>
    </location>
</feature>
<evidence type="ECO:0008006" key="5">
    <source>
        <dbReference type="Google" id="ProtNLM"/>
    </source>
</evidence>
<feature type="compositionally biased region" description="Gly residues" evidence="1">
    <location>
        <begin position="198"/>
        <end position="209"/>
    </location>
</feature>
<comment type="caution">
    <text evidence="3">The sequence shown here is derived from an EMBL/GenBank/DDBJ whole genome shotgun (WGS) entry which is preliminary data.</text>
</comment>
<feature type="region of interest" description="Disordered" evidence="1">
    <location>
        <begin position="176"/>
        <end position="209"/>
    </location>
</feature>
<dbReference type="EMBL" id="BJYF01000005">
    <property type="protein sequence ID" value="GEN59207.1"/>
    <property type="molecule type" value="Genomic_DNA"/>
</dbReference>
<organism evidence="3 4">
    <name type="scientific">Acetobacter nitrogenifigens DSM 23921 = NBRC 105050</name>
    <dbReference type="NCBI Taxonomy" id="1120919"/>
    <lineage>
        <taxon>Bacteria</taxon>
        <taxon>Pseudomonadati</taxon>
        <taxon>Pseudomonadota</taxon>
        <taxon>Alphaproteobacteria</taxon>
        <taxon>Acetobacterales</taxon>
        <taxon>Acetobacteraceae</taxon>
        <taxon>Acetobacter</taxon>
    </lineage>
</organism>
<proteinExistence type="predicted"/>
<feature type="signal peptide" evidence="2">
    <location>
        <begin position="1"/>
        <end position="42"/>
    </location>
</feature>
<keyword evidence="2" id="KW-0732">Signal</keyword>
<name>A0A511X8E0_9PROT</name>
<reference evidence="3 4" key="1">
    <citation type="submission" date="2019-07" db="EMBL/GenBank/DDBJ databases">
        <title>Whole genome shotgun sequence of Acetobacter nitrogenifigens NBRC 105050.</title>
        <authorList>
            <person name="Hosoyama A."/>
            <person name="Uohara A."/>
            <person name="Ohji S."/>
            <person name="Ichikawa N."/>
        </authorList>
    </citation>
    <scope>NUCLEOTIDE SEQUENCE [LARGE SCALE GENOMIC DNA]</scope>
    <source>
        <strain evidence="3 4">NBRC 105050</strain>
    </source>
</reference>
<keyword evidence="4" id="KW-1185">Reference proteome</keyword>
<sequence length="209" mass="20841">MVVCVVTQFFLPTPLWLSFDPRMNSRLALPTLALAALLSACATTPDGPSVPVMPPPGKSFAQFSQESGFCKSQATNAVHGQAENANHRAIVGALIPTAIGAGLGAAIGSAYGDPWHGSYAGTGAGIGAGSGVAVGGAMGMASSSRAQGGIQQQYDNVYAACMLTYGNLIPGMTQRPSYTPSGAAPPMGPPPGSAQPYGGYGYGGGPGGY</sequence>
<evidence type="ECO:0000256" key="2">
    <source>
        <dbReference type="SAM" id="SignalP"/>
    </source>
</evidence>
<gene>
    <name evidence="3" type="ORF">ANI02nite_10910</name>
</gene>
<dbReference type="STRING" id="1120919.GCA_000429165_01853"/>
<accession>A0A511X8E0</accession>